<gene>
    <name evidence="2" type="ORF">CEY00_Acc01462</name>
</gene>
<evidence type="ECO:0000256" key="1">
    <source>
        <dbReference type="SAM" id="SignalP"/>
    </source>
</evidence>
<dbReference type="PROSITE" id="PS51257">
    <property type="entry name" value="PROKAR_LIPOPROTEIN"/>
    <property type="match status" value="1"/>
</dbReference>
<dbReference type="STRING" id="1590841.A0A2R6RWG1"/>
<comment type="caution">
    <text evidence="2">The sequence shown here is derived from an EMBL/GenBank/DDBJ whole genome shotgun (WGS) entry which is preliminary data.</text>
</comment>
<dbReference type="EMBL" id="NKQK01000002">
    <property type="protein sequence ID" value="PSS34363.1"/>
    <property type="molecule type" value="Genomic_DNA"/>
</dbReference>
<feature type="signal peptide" evidence="1">
    <location>
        <begin position="1"/>
        <end position="33"/>
    </location>
</feature>
<organism evidence="2 3">
    <name type="scientific">Actinidia chinensis var. chinensis</name>
    <name type="common">Chinese soft-hair kiwi</name>
    <dbReference type="NCBI Taxonomy" id="1590841"/>
    <lineage>
        <taxon>Eukaryota</taxon>
        <taxon>Viridiplantae</taxon>
        <taxon>Streptophyta</taxon>
        <taxon>Embryophyta</taxon>
        <taxon>Tracheophyta</taxon>
        <taxon>Spermatophyta</taxon>
        <taxon>Magnoliopsida</taxon>
        <taxon>eudicotyledons</taxon>
        <taxon>Gunneridae</taxon>
        <taxon>Pentapetalae</taxon>
        <taxon>asterids</taxon>
        <taxon>Ericales</taxon>
        <taxon>Actinidiaceae</taxon>
        <taxon>Actinidia</taxon>
    </lineage>
</organism>
<proteinExistence type="predicted"/>
<accession>A0A2R6RWG1</accession>
<evidence type="ECO:0000313" key="3">
    <source>
        <dbReference type="Proteomes" id="UP000241394"/>
    </source>
</evidence>
<evidence type="ECO:0000313" key="2">
    <source>
        <dbReference type="EMBL" id="PSS34363.1"/>
    </source>
</evidence>
<dbReference type="InParanoid" id="A0A2R6RWG1"/>
<reference evidence="2 3" key="1">
    <citation type="submission" date="2017-07" db="EMBL/GenBank/DDBJ databases">
        <title>An improved, manually edited Actinidia chinensis var. chinensis (kiwifruit) genome highlights the challenges associated with draft genomes and gene prediction in plants.</title>
        <authorList>
            <person name="Pilkington S."/>
            <person name="Crowhurst R."/>
            <person name="Hilario E."/>
            <person name="Nardozza S."/>
            <person name="Fraser L."/>
            <person name="Peng Y."/>
            <person name="Gunaseelan K."/>
            <person name="Simpson R."/>
            <person name="Tahir J."/>
            <person name="Deroles S."/>
            <person name="Templeton K."/>
            <person name="Luo Z."/>
            <person name="Davy M."/>
            <person name="Cheng C."/>
            <person name="Mcneilage M."/>
            <person name="Scaglione D."/>
            <person name="Liu Y."/>
            <person name="Zhang Q."/>
            <person name="Datson P."/>
            <person name="De Silva N."/>
            <person name="Gardiner S."/>
            <person name="Bassett H."/>
            <person name="Chagne D."/>
            <person name="Mccallum J."/>
            <person name="Dzierzon H."/>
            <person name="Deng C."/>
            <person name="Wang Y.-Y."/>
            <person name="Barron N."/>
            <person name="Manako K."/>
            <person name="Bowen J."/>
            <person name="Foster T."/>
            <person name="Erridge Z."/>
            <person name="Tiffin H."/>
            <person name="Waite C."/>
            <person name="Davies K."/>
            <person name="Grierson E."/>
            <person name="Laing W."/>
            <person name="Kirk R."/>
            <person name="Chen X."/>
            <person name="Wood M."/>
            <person name="Montefiori M."/>
            <person name="Brummell D."/>
            <person name="Schwinn K."/>
            <person name="Catanach A."/>
            <person name="Fullerton C."/>
            <person name="Li D."/>
            <person name="Meiyalaghan S."/>
            <person name="Nieuwenhuizen N."/>
            <person name="Read N."/>
            <person name="Prakash R."/>
            <person name="Hunter D."/>
            <person name="Zhang H."/>
            <person name="Mckenzie M."/>
            <person name="Knabel M."/>
            <person name="Harris A."/>
            <person name="Allan A."/>
            <person name="Chen A."/>
            <person name="Janssen B."/>
            <person name="Plunkett B."/>
            <person name="Dwamena C."/>
            <person name="Voogd C."/>
            <person name="Leif D."/>
            <person name="Lafferty D."/>
            <person name="Souleyre E."/>
            <person name="Varkonyi-Gasic E."/>
            <person name="Gambi F."/>
            <person name="Hanley J."/>
            <person name="Yao J.-L."/>
            <person name="Cheung J."/>
            <person name="David K."/>
            <person name="Warren B."/>
            <person name="Marsh K."/>
            <person name="Snowden K."/>
            <person name="Lin-Wang K."/>
            <person name="Brian L."/>
            <person name="Martinez-Sanchez M."/>
            <person name="Wang M."/>
            <person name="Ileperuma N."/>
            <person name="Macnee N."/>
            <person name="Campin R."/>
            <person name="Mcatee P."/>
            <person name="Drummond R."/>
            <person name="Espley R."/>
            <person name="Ireland H."/>
            <person name="Wu R."/>
            <person name="Atkinson R."/>
            <person name="Karunairetnam S."/>
            <person name="Bulley S."/>
            <person name="Chunkath S."/>
            <person name="Hanley Z."/>
            <person name="Storey R."/>
            <person name="Thrimawithana A."/>
            <person name="Thomson S."/>
            <person name="David C."/>
            <person name="Testolin R."/>
        </authorList>
    </citation>
    <scope>NUCLEOTIDE SEQUENCE [LARGE SCALE GENOMIC DNA]</scope>
    <source>
        <strain evidence="3">cv. Red5</strain>
        <tissue evidence="2">Young leaf</tissue>
    </source>
</reference>
<keyword evidence="1" id="KW-0732">Signal</keyword>
<dbReference type="Proteomes" id="UP000241394">
    <property type="component" value="Chromosome LG2"/>
</dbReference>
<dbReference type="GO" id="GO:0005992">
    <property type="term" value="P:trehalose biosynthetic process"/>
    <property type="evidence" value="ECO:0007669"/>
    <property type="project" value="InterPro"/>
</dbReference>
<name>A0A2R6RWG1_ACTCC</name>
<dbReference type="GO" id="GO:0004805">
    <property type="term" value="F:trehalose-phosphatase activity"/>
    <property type="evidence" value="ECO:0007669"/>
    <property type="project" value="InterPro"/>
</dbReference>
<dbReference type="PANTHER" id="PTHR43768:SF27">
    <property type="entry name" value="TREHALOSE-PHOSPHATE PHOSPHATASE A"/>
    <property type="match status" value="1"/>
</dbReference>
<dbReference type="AlphaFoldDB" id="A0A2R6RWG1"/>
<dbReference type="OrthoDB" id="1733340at2759"/>
<dbReference type="Gramene" id="PSS34363">
    <property type="protein sequence ID" value="PSS34363"/>
    <property type="gene ID" value="CEY00_Acc01462"/>
</dbReference>
<protein>
    <submittedName>
        <fullName evidence="2">Trehalose-phosphate phosphatase</fullName>
    </submittedName>
</protein>
<dbReference type="InterPro" id="IPR044651">
    <property type="entry name" value="OTSB-like"/>
</dbReference>
<feature type="chain" id="PRO_5015346630" evidence="1">
    <location>
        <begin position="34"/>
        <end position="206"/>
    </location>
</feature>
<reference evidence="3" key="2">
    <citation type="journal article" date="2018" name="BMC Genomics">
        <title>A manually annotated Actinidia chinensis var. chinensis (kiwifruit) genome highlights the challenges associated with draft genomes and gene prediction in plants.</title>
        <authorList>
            <person name="Pilkington S.M."/>
            <person name="Crowhurst R."/>
            <person name="Hilario E."/>
            <person name="Nardozza S."/>
            <person name="Fraser L."/>
            <person name="Peng Y."/>
            <person name="Gunaseelan K."/>
            <person name="Simpson R."/>
            <person name="Tahir J."/>
            <person name="Deroles S.C."/>
            <person name="Templeton K."/>
            <person name="Luo Z."/>
            <person name="Davy M."/>
            <person name="Cheng C."/>
            <person name="McNeilage M."/>
            <person name="Scaglione D."/>
            <person name="Liu Y."/>
            <person name="Zhang Q."/>
            <person name="Datson P."/>
            <person name="De Silva N."/>
            <person name="Gardiner S.E."/>
            <person name="Bassett H."/>
            <person name="Chagne D."/>
            <person name="McCallum J."/>
            <person name="Dzierzon H."/>
            <person name="Deng C."/>
            <person name="Wang Y.Y."/>
            <person name="Barron L."/>
            <person name="Manako K."/>
            <person name="Bowen J."/>
            <person name="Foster T.M."/>
            <person name="Erridge Z.A."/>
            <person name="Tiffin H."/>
            <person name="Waite C.N."/>
            <person name="Davies K.M."/>
            <person name="Grierson E.P."/>
            <person name="Laing W.A."/>
            <person name="Kirk R."/>
            <person name="Chen X."/>
            <person name="Wood M."/>
            <person name="Montefiori M."/>
            <person name="Brummell D.A."/>
            <person name="Schwinn K.E."/>
            <person name="Catanach A."/>
            <person name="Fullerton C."/>
            <person name="Li D."/>
            <person name="Meiyalaghan S."/>
            <person name="Nieuwenhuizen N."/>
            <person name="Read N."/>
            <person name="Prakash R."/>
            <person name="Hunter D."/>
            <person name="Zhang H."/>
            <person name="McKenzie M."/>
            <person name="Knabel M."/>
            <person name="Harris A."/>
            <person name="Allan A.C."/>
            <person name="Gleave A."/>
            <person name="Chen A."/>
            <person name="Janssen B.J."/>
            <person name="Plunkett B."/>
            <person name="Ampomah-Dwamena C."/>
            <person name="Voogd C."/>
            <person name="Leif D."/>
            <person name="Lafferty D."/>
            <person name="Souleyre E.J.F."/>
            <person name="Varkonyi-Gasic E."/>
            <person name="Gambi F."/>
            <person name="Hanley J."/>
            <person name="Yao J.L."/>
            <person name="Cheung J."/>
            <person name="David K.M."/>
            <person name="Warren B."/>
            <person name="Marsh K."/>
            <person name="Snowden K.C."/>
            <person name="Lin-Wang K."/>
            <person name="Brian L."/>
            <person name="Martinez-Sanchez M."/>
            <person name="Wang M."/>
            <person name="Ileperuma N."/>
            <person name="Macnee N."/>
            <person name="Campin R."/>
            <person name="McAtee P."/>
            <person name="Drummond R.S.M."/>
            <person name="Espley R.V."/>
            <person name="Ireland H.S."/>
            <person name="Wu R."/>
            <person name="Atkinson R.G."/>
            <person name="Karunairetnam S."/>
            <person name="Bulley S."/>
            <person name="Chunkath S."/>
            <person name="Hanley Z."/>
            <person name="Storey R."/>
            <person name="Thrimawithana A.H."/>
            <person name="Thomson S."/>
            <person name="David C."/>
            <person name="Testolin R."/>
            <person name="Huang H."/>
            <person name="Hellens R.P."/>
            <person name="Schaffer R.J."/>
        </authorList>
    </citation>
    <scope>NUCLEOTIDE SEQUENCE [LARGE SCALE GENOMIC DNA]</scope>
    <source>
        <strain evidence="3">cv. Red5</strain>
    </source>
</reference>
<sequence>MHVRIFVSMEALSLAALWPMLLLFNALQSCCHSVVFSCQTFPRGMKIDAQESSACNTVFFRVRFRDLGIKRLKIFNQAFLGEGPVLTWHDTEGNGVKSFYHAACGGNDPSFLRKVIWDNWARLRLLSLCGVFVNWCCVCKQDDCKKDYCTVLVSTDGDVAYITIRCPDCAFMSNAMRAVVRKVAKCFPTAIISGKSLNEIPDNFLW</sequence>
<keyword evidence="3" id="KW-1185">Reference proteome</keyword>
<dbReference type="PANTHER" id="PTHR43768">
    <property type="entry name" value="TREHALOSE 6-PHOSPHATE PHOSPHATASE"/>
    <property type="match status" value="1"/>
</dbReference>